<sequence>MSVEEFLSKLQLYIDPDAHLLICCRSKCLCALSTDGSRVTTHLRDKHSVPADARRGLTKMLKAQGLLDLDKALPREDGSPEHTHLQIYDGFDCNGCSFRTVSLQSMKRHYSDPGMRDQCRHYGKTRPSSELDELFRYVFLQTWVNGPQRQYWIIERNGSLLRPIGGQRVQEHLRSMRERERERERVRTTAAFGVRDYHSASSEQLQAPSPELCLGPASLTFAEKGPWIERTGWEEMYRGKDRSMLSALMERPDVGPRGLGHDLVLGYSSTDSSGKDVIISPAADERKISATLDMFDRVMDRCEETARRTSRGILCWLRSNRALSCYPKPFTFVSSPSTTKVYRLWFKRCLALTLRVYRMDSANRVKFIGSRLSKKQLRHLELVWNHAYWTSQLTDAGDAGAVDEQAYLSSARENRGPLGIDGDMASINGDGDEERWTDDDDDDSDVDEDDDYGYDDDEEEEEGGDAAEETQEDAADNADALIGSRTGTTNSSKQDQLAELLEYLFGLTISLCTQTLINSQPSSTIFIYASGILGFSSTSKVFLSARSYTKYLSGLIYIQRLIFLELALPLRRYTRLGIAQRPRINQLQRLETVRQSYMVNGAQSPFEEMMSLRNYGRVLARTDSPAFLFRWSDDAQTIFHGDIMKMSMSNFRRLPEYFIEQAEALCDELMLNWRPSVDLTHIKDDMMDMTQGFSFVKHAGNGLQEAYLELYERDCTTRLRGLSRADSWNSKATFAWLKKEEAFRSALAGCMHLGGGQVPRCKELLSLWCVNGEFGPRGIYIYNGAMVYIIRHHKAKRSTNREFVVARFLSAQIGHLLYKYLVYIRPLVDMLHRESCDESWGSIQYSPLLFRAEIAPDSKPWPTGRFTSVLKAATEKVWDFPVNSQLLRQLCIAISEKHVREVYEPFNRFDDTGANADRNVVFAWQSGHRPLQRGSTYGLDGAFPTRLQPQLLHLYEWASTRWHEFLHLPSKFLPAKTDPNRGEGQGQGQGRQPLLGSSSPLSGRIAASWEVLPATESVCDQPTSRRAHVQVPGLPTAQPHPQSEDGQGAMSHANPDVGMHSSHDVVLASGGGSSIGARNKIQKRKRDDKGAAADDTISISSAEHGGQSVRPTKSTQSHGRHPHERHPHERHPHERNNDQRNGG</sequence>
<feature type="region of interest" description="Disordered" evidence="1">
    <location>
        <begin position="1017"/>
        <end position="1143"/>
    </location>
</feature>
<keyword evidence="3" id="KW-1185">Reference proteome</keyword>
<dbReference type="Proteomes" id="UP000287144">
    <property type="component" value="Unassembled WGS sequence"/>
</dbReference>
<proteinExistence type="predicted"/>
<comment type="caution">
    <text evidence="2">The sequence shown here is derived from an EMBL/GenBank/DDBJ whole genome shotgun (WGS) entry which is preliminary data.</text>
</comment>
<feature type="compositionally biased region" description="Low complexity" evidence="1">
    <location>
        <begin position="1093"/>
        <end position="1102"/>
    </location>
</feature>
<reference evidence="2 3" key="1">
    <citation type="submission" date="2017-06" db="EMBL/GenBank/DDBJ databases">
        <title>Comparative genomic analysis of Ambrosia Fusariam Clade fungi.</title>
        <authorList>
            <person name="Stajich J.E."/>
            <person name="Carrillo J."/>
            <person name="Kijimoto T."/>
            <person name="Eskalen A."/>
            <person name="O'Donnell K."/>
            <person name="Kasson M."/>
        </authorList>
    </citation>
    <scope>NUCLEOTIDE SEQUENCE [LARGE SCALE GENOMIC DNA]</scope>
    <source>
        <strain evidence="2 3">NRRL62579</strain>
    </source>
</reference>
<dbReference type="InterPro" id="IPR022698">
    <property type="entry name" value="OrsD"/>
</dbReference>
<accession>A0A428RRV6</accession>
<protein>
    <submittedName>
        <fullName evidence="2">Uncharacterized protein</fullName>
    </submittedName>
</protein>
<gene>
    <name evidence="2" type="ORF">CEP52_017424</name>
</gene>
<feature type="compositionally biased region" description="Basic and acidic residues" evidence="1">
    <location>
        <begin position="1131"/>
        <end position="1143"/>
    </location>
</feature>
<feature type="compositionally biased region" description="Basic residues" evidence="1">
    <location>
        <begin position="1118"/>
        <end position="1130"/>
    </location>
</feature>
<feature type="region of interest" description="Disordered" evidence="1">
    <location>
        <begin position="973"/>
        <end position="1000"/>
    </location>
</feature>
<evidence type="ECO:0000313" key="3">
    <source>
        <dbReference type="Proteomes" id="UP000287144"/>
    </source>
</evidence>
<organism evidence="2 3">
    <name type="scientific">Fusarium oligoseptatum</name>
    <dbReference type="NCBI Taxonomy" id="2604345"/>
    <lineage>
        <taxon>Eukaryota</taxon>
        <taxon>Fungi</taxon>
        <taxon>Dikarya</taxon>
        <taxon>Ascomycota</taxon>
        <taxon>Pezizomycotina</taxon>
        <taxon>Sordariomycetes</taxon>
        <taxon>Hypocreomycetidae</taxon>
        <taxon>Hypocreales</taxon>
        <taxon>Nectriaceae</taxon>
        <taxon>Fusarium</taxon>
        <taxon>Fusarium solani species complex</taxon>
    </lineage>
</organism>
<dbReference type="STRING" id="1325735.A0A428RRV6"/>
<dbReference type="EMBL" id="NKCK01000547">
    <property type="protein sequence ID" value="RSL80201.1"/>
    <property type="molecule type" value="Genomic_DNA"/>
</dbReference>
<dbReference type="AlphaFoldDB" id="A0A428RRV6"/>
<feature type="compositionally biased region" description="Low complexity" evidence="1">
    <location>
        <begin position="990"/>
        <end position="1000"/>
    </location>
</feature>
<name>A0A428RRV6_9HYPO</name>
<feature type="region of interest" description="Disordered" evidence="1">
    <location>
        <begin position="413"/>
        <end position="474"/>
    </location>
</feature>
<evidence type="ECO:0000313" key="2">
    <source>
        <dbReference type="EMBL" id="RSL80201.1"/>
    </source>
</evidence>
<evidence type="ECO:0000256" key="1">
    <source>
        <dbReference type="SAM" id="MobiDB-lite"/>
    </source>
</evidence>
<feature type="non-terminal residue" evidence="2">
    <location>
        <position position="1143"/>
    </location>
</feature>
<dbReference type="Pfam" id="PF12013">
    <property type="entry name" value="OrsD"/>
    <property type="match status" value="1"/>
</dbReference>
<feature type="compositionally biased region" description="Acidic residues" evidence="1">
    <location>
        <begin position="430"/>
        <end position="474"/>
    </location>
</feature>